<comment type="caution">
    <text evidence="1">The sequence shown here is derived from an EMBL/GenBank/DDBJ whole genome shotgun (WGS) entry which is preliminary data.</text>
</comment>
<proteinExistence type="predicted"/>
<dbReference type="AlphaFoldDB" id="A0A7H5A873"/>
<reference evidence="1 2" key="1">
    <citation type="submission" date="2014-01" db="EMBL/GenBank/DDBJ databases">
        <title>The Genome Sequence of Klebsiella oxytoca MGH 27.</title>
        <authorList>
            <consortium name="The Broad Institute Genomics Platform"/>
            <consortium name="The Broad Institute Genome Sequencing Center for Infectious Disease"/>
            <person name="Murphy C."/>
            <person name="Cosimi L."/>
            <person name="Cerqueira G."/>
            <person name="Feldgarden M."/>
            <person name="Earl A."/>
            <person name="Hung D."/>
            <person name="Onderdonk A.B."/>
            <person name="Ferraro M.J."/>
            <person name="Hooper D."/>
            <person name="Dekker J."/>
            <person name="O'Brien T."/>
            <person name="Huang S."/>
            <person name="Quan V."/>
            <person name="Ernst C."/>
            <person name="Delaney M."/>
            <person name="DuBois A."/>
            <person name="Kim D.S."/>
            <person name="Young S.K."/>
            <person name="Zeng Q."/>
            <person name="Gargeya S."/>
            <person name="Fitzgerald M."/>
            <person name="Abouelleil A."/>
            <person name="Alvarado L."/>
            <person name="Berlin A.M."/>
            <person name="Chapman S.B."/>
            <person name="Gainer-Dewar J."/>
            <person name="Goldberg J."/>
            <person name="Gnerre S."/>
            <person name="Griggs A."/>
            <person name="Gujja S."/>
            <person name="Hansen M."/>
            <person name="Howarth C."/>
            <person name="Imamovic A."/>
            <person name="Ireland A."/>
            <person name="Larimer J."/>
            <person name="McCowan C."/>
            <person name="Murphy C."/>
            <person name="Pearson M."/>
            <person name="Poon T.W."/>
            <person name="Priest M."/>
            <person name="Roberts A."/>
            <person name="Saif S."/>
            <person name="Shea T."/>
            <person name="Sykes S."/>
            <person name="Wortman J."/>
            <person name="Nusbaum C."/>
            <person name="Birren B."/>
        </authorList>
    </citation>
    <scope>NUCLEOTIDE SEQUENCE [LARGE SCALE GENOMIC DNA]</scope>
    <source>
        <strain evidence="1 2">MGH 27</strain>
    </source>
</reference>
<dbReference type="RefSeq" id="WP_004850707.1">
    <property type="nucleotide sequence ID" value="NZ_CABGKN010000001.1"/>
</dbReference>
<gene>
    <name evidence="1" type="ORF">L373_03403</name>
</gene>
<dbReference type="Proteomes" id="UP000020202">
    <property type="component" value="Unassembled WGS sequence"/>
</dbReference>
<organism evidence="1 2">
    <name type="scientific">Klebsiella michiganensis</name>
    <dbReference type="NCBI Taxonomy" id="1134687"/>
    <lineage>
        <taxon>Bacteria</taxon>
        <taxon>Pseudomonadati</taxon>
        <taxon>Pseudomonadota</taxon>
        <taxon>Gammaproteobacteria</taxon>
        <taxon>Enterobacterales</taxon>
        <taxon>Enterobacteriaceae</taxon>
        <taxon>Klebsiella/Raoultella group</taxon>
        <taxon>Klebsiella</taxon>
    </lineage>
</organism>
<protein>
    <submittedName>
        <fullName evidence="1">Uncharacterized protein</fullName>
    </submittedName>
</protein>
<sequence length="128" mass="15281">MDNGVWRRVMPLKARKTKVCFIFLSNKPDQGINVFLAQADTAKDNDFSYMRNYVWGNENSFYFDNEGGYACIWKTDIKNKTTQRILPIEGMIQPYYLNYNNEDMIVASYRYYSVRNKTHHYEIYIAKK</sequence>
<accession>A0A7H5A873</accession>
<evidence type="ECO:0000313" key="1">
    <source>
        <dbReference type="EMBL" id="EWF88222.1"/>
    </source>
</evidence>
<evidence type="ECO:0000313" key="2">
    <source>
        <dbReference type="Proteomes" id="UP000020202"/>
    </source>
</evidence>
<dbReference type="EMBL" id="JCNZ01000009">
    <property type="protein sequence ID" value="EWF88222.1"/>
    <property type="molecule type" value="Genomic_DNA"/>
</dbReference>
<name>A0A7H5A873_9ENTR</name>